<dbReference type="EMBL" id="JAKWBI020000411">
    <property type="protein sequence ID" value="KAJ2895336.1"/>
    <property type="molecule type" value="Genomic_DNA"/>
</dbReference>
<evidence type="ECO:0000313" key="12">
    <source>
        <dbReference type="Proteomes" id="UP001201980"/>
    </source>
</evidence>
<dbReference type="Gene3D" id="3.90.550.50">
    <property type="match status" value="1"/>
</dbReference>
<sequence>MLSTAWKRATYYTAEKRPKLLSSRTLRTYITLLFLLFSLISLFYCREHVRLLPDPVSANKEPQPKPDPHPELTLQLDAPRCGGELDLLKDKELDISARVKYTRRCIKPVYTGSWDHEGVHNFTSNLIPDRSEFRVVELDKCIQQQYEDATECSETIRVEVPKPYPQRTYPDFVFAIATNFKRLQYFRSAFAQWMGHSDAKLLATVIDKEGETMSGTQLREEEKRWEDLGMNMKILHQRQKDDSVTQVHMVMVQDAVDAATVRTEWIGILDDDTFFPHFFPLWKALQDYDPAKPWYIGAPSEQLQTINSFGMNAFGGAGIFLSMPLAKQIAPVARDCLSVKTHGGRIPIEGDTLMAECVYHYTTTKLTWMRGLWQLDLHGNPDGFFESGRKVISLHHWKKGSGWAAAPVVAMSKITELCGDCFLSRWRAGLRDVFTAGYSIVKYNKGNDQVDLDKMEATFKQDWDYGFSLGPFRERLERNDKKTYKIVASGKREHKVEGGENGLKETYVYKGDRRRGEVDEVVEVVWQDPEAQGWMEW</sequence>
<keyword evidence="7 9" id="KW-0472">Membrane</keyword>
<evidence type="ECO:0000256" key="8">
    <source>
        <dbReference type="ARBA" id="ARBA00037847"/>
    </source>
</evidence>
<dbReference type="Pfam" id="PF02434">
    <property type="entry name" value="Fringe"/>
    <property type="match status" value="1"/>
</dbReference>
<keyword evidence="6 9" id="KW-1133">Transmembrane helix</keyword>
<reference evidence="11" key="1">
    <citation type="submission" date="2022-07" db="EMBL/GenBank/DDBJ databases">
        <title>Draft genome sequence of Zalerion maritima ATCC 34329, a (micro)plastics degrading marine fungus.</title>
        <authorList>
            <person name="Paco A."/>
            <person name="Goncalves M.F.M."/>
            <person name="Rocha-Santos T.A.P."/>
            <person name="Alves A."/>
        </authorList>
    </citation>
    <scope>NUCLEOTIDE SEQUENCE</scope>
    <source>
        <strain evidence="11">ATCC 34329</strain>
    </source>
</reference>
<dbReference type="Proteomes" id="UP001201980">
    <property type="component" value="Unassembled WGS sequence"/>
</dbReference>
<evidence type="ECO:0000256" key="9">
    <source>
        <dbReference type="SAM" id="Phobius"/>
    </source>
</evidence>
<dbReference type="PANTHER" id="PTHR10811">
    <property type="entry name" value="FRINGE-RELATED"/>
    <property type="match status" value="1"/>
</dbReference>
<dbReference type="GO" id="GO:0016757">
    <property type="term" value="F:glycosyltransferase activity"/>
    <property type="evidence" value="ECO:0007669"/>
    <property type="project" value="UniProtKB-KW"/>
</dbReference>
<protein>
    <submittedName>
        <fullName evidence="11">Glycosyltransferase family 31 protein</fullName>
    </submittedName>
</protein>
<evidence type="ECO:0000256" key="3">
    <source>
        <dbReference type="ARBA" id="ARBA00022679"/>
    </source>
</evidence>
<evidence type="ECO:0000256" key="1">
    <source>
        <dbReference type="ARBA" id="ARBA00004606"/>
    </source>
</evidence>
<evidence type="ECO:0000256" key="4">
    <source>
        <dbReference type="ARBA" id="ARBA00022692"/>
    </source>
</evidence>
<keyword evidence="5" id="KW-0735">Signal-anchor</keyword>
<dbReference type="GO" id="GO:0016020">
    <property type="term" value="C:membrane"/>
    <property type="evidence" value="ECO:0007669"/>
    <property type="project" value="UniProtKB-SubCell"/>
</dbReference>
<dbReference type="InterPro" id="IPR003378">
    <property type="entry name" value="Fringe-like_glycosylTrfase"/>
</dbReference>
<name>A0AAD5RJB2_9PEZI</name>
<comment type="subcellular location">
    <subcellularLocation>
        <location evidence="8">Endomembrane system</location>
        <topology evidence="8">Single-pass membrane protein</topology>
    </subcellularLocation>
    <subcellularLocation>
        <location evidence="1">Membrane</location>
        <topology evidence="1">Single-pass type II membrane protein</topology>
    </subcellularLocation>
</comment>
<accession>A0AAD5RJB2</accession>
<organism evidence="11 12">
    <name type="scientific">Zalerion maritima</name>
    <dbReference type="NCBI Taxonomy" id="339359"/>
    <lineage>
        <taxon>Eukaryota</taxon>
        <taxon>Fungi</taxon>
        <taxon>Dikarya</taxon>
        <taxon>Ascomycota</taxon>
        <taxon>Pezizomycotina</taxon>
        <taxon>Sordariomycetes</taxon>
        <taxon>Lulworthiomycetidae</taxon>
        <taxon>Lulworthiales</taxon>
        <taxon>Lulworthiaceae</taxon>
        <taxon>Zalerion</taxon>
    </lineage>
</organism>
<evidence type="ECO:0000259" key="10">
    <source>
        <dbReference type="Pfam" id="PF02434"/>
    </source>
</evidence>
<gene>
    <name evidence="11" type="ORF">MKZ38_006686</name>
</gene>
<comment type="caution">
    <text evidence="11">The sequence shown here is derived from an EMBL/GenBank/DDBJ whole genome shotgun (WGS) entry which is preliminary data.</text>
</comment>
<feature type="domain" description="Fringe-like glycosyltransferase" evidence="10">
    <location>
        <begin position="245"/>
        <end position="368"/>
    </location>
</feature>
<evidence type="ECO:0000256" key="6">
    <source>
        <dbReference type="ARBA" id="ARBA00022989"/>
    </source>
</evidence>
<proteinExistence type="predicted"/>
<keyword evidence="4 9" id="KW-0812">Transmembrane</keyword>
<keyword evidence="12" id="KW-1185">Reference proteome</keyword>
<dbReference type="GO" id="GO:0012505">
    <property type="term" value="C:endomembrane system"/>
    <property type="evidence" value="ECO:0007669"/>
    <property type="project" value="UniProtKB-SubCell"/>
</dbReference>
<evidence type="ECO:0000256" key="7">
    <source>
        <dbReference type="ARBA" id="ARBA00023136"/>
    </source>
</evidence>
<evidence type="ECO:0000313" key="11">
    <source>
        <dbReference type="EMBL" id="KAJ2895336.1"/>
    </source>
</evidence>
<feature type="transmembrane region" description="Helical" evidence="9">
    <location>
        <begin position="26"/>
        <end position="44"/>
    </location>
</feature>
<keyword evidence="3" id="KW-0808">Transferase</keyword>
<evidence type="ECO:0000256" key="5">
    <source>
        <dbReference type="ARBA" id="ARBA00022968"/>
    </source>
</evidence>
<keyword evidence="2" id="KW-0328">Glycosyltransferase</keyword>
<dbReference type="AlphaFoldDB" id="A0AAD5RJB2"/>
<evidence type="ECO:0000256" key="2">
    <source>
        <dbReference type="ARBA" id="ARBA00022676"/>
    </source>
</evidence>